<dbReference type="InterPro" id="IPR002931">
    <property type="entry name" value="Transglutaminase-like"/>
</dbReference>
<protein>
    <submittedName>
        <fullName evidence="2">Transglutaminase</fullName>
    </submittedName>
</protein>
<dbReference type="Pfam" id="PF01841">
    <property type="entry name" value="Transglut_core"/>
    <property type="match status" value="1"/>
</dbReference>
<sequence>MRYQIERTGRIQFAAPAREHHVQLRLAPWDDDSQTLLRVEVTVAPEVGIAAVRDGFGNLVHHFAVLGAHHELAFRMRAEVETRLTNPFDFQPVPLARERAWIADALHQAPRLWDFVLHQGPLTPDLPAQLRDQPVPQRREDRALFDQIQELSAWVRTLTPFDPELDKPVCALPALFDLGRGCAADLAHLLIAVVRQWGVPARFVTGYLDASYFEPDDEDPPGTEPRPQRSHFWVEVLIPGAGWRGVDPALGLLADATYVRVAIGRDARDVLPLRQACRGVGVAPTLEETLSVIPDTA</sequence>
<keyword evidence="3" id="KW-1185">Reference proteome</keyword>
<comment type="caution">
    <text evidence="2">The sequence shown here is derived from an EMBL/GenBank/DDBJ whole genome shotgun (WGS) entry which is preliminary data.</text>
</comment>
<reference evidence="2 3" key="1">
    <citation type="journal article" date="2020" name="Microorganisms">
        <title>Osmotic Adaptation and Compatible Solute Biosynthesis of Phototrophic Bacteria as Revealed from Genome Analyses.</title>
        <authorList>
            <person name="Imhoff J.F."/>
            <person name="Rahn T."/>
            <person name="Kunzel S."/>
            <person name="Keller A."/>
            <person name="Neulinger S.C."/>
        </authorList>
    </citation>
    <scope>NUCLEOTIDE SEQUENCE [LARGE SCALE GENOMIC DNA]</scope>
    <source>
        <strain evidence="2 3">DSM 21303</strain>
    </source>
</reference>
<dbReference type="AlphaFoldDB" id="A0A9X0WGS2"/>
<dbReference type="Gene3D" id="3.10.620.30">
    <property type="match status" value="1"/>
</dbReference>
<dbReference type="Pfam" id="PF08379">
    <property type="entry name" value="Bact_transglu_N"/>
    <property type="match status" value="1"/>
</dbReference>
<dbReference type="InterPro" id="IPR013589">
    <property type="entry name" value="Bac_transglu_N"/>
</dbReference>
<name>A0A9X0WGS2_9GAMM</name>
<evidence type="ECO:0000259" key="1">
    <source>
        <dbReference type="SMART" id="SM00460"/>
    </source>
</evidence>
<evidence type="ECO:0000313" key="2">
    <source>
        <dbReference type="EMBL" id="MBK1644397.1"/>
    </source>
</evidence>
<gene>
    <name evidence="2" type="ORF">CKO25_06950</name>
</gene>
<evidence type="ECO:0000313" key="3">
    <source>
        <dbReference type="Proteomes" id="UP001138802"/>
    </source>
</evidence>
<dbReference type="PANTHER" id="PTHR33490">
    <property type="entry name" value="BLR5614 PROTEIN-RELATED"/>
    <property type="match status" value="1"/>
</dbReference>
<proteinExistence type="predicted"/>
<dbReference type="InterPro" id="IPR038765">
    <property type="entry name" value="Papain-like_cys_pep_sf"/>
</dbReference>
<dbReference type="EMBL" id="NRSD01000005">
    <property type="protein sequence ID" value="MBK1644397.1"/>
    <property type="molecule type" value="Genomic_DNA"/>
</dbReference>
<organism evidence="2 3">
    <name type="scientific">Thiocapsa imhoffii</name>
    <dbReference type="NCBI Taxonomy" id="382777"/>
    <lineage>
        <taxon>Bacteria</taxon>
        <taxon>Pseudomonadati</taxon>
        <taxon>Pseudomonadota</taxon>
        <taxon>Gammaproteobacteria</taxon>
        <taxon>Chromatiales</taxon>
        <taxon>Chromatiaceae</taxon>
        <taxon>Thiocapsa</taxon>
    </lineage>
</organism>
<dbReference type="RefSeq" id="WP_200387191.1">
    <property type="nucleotide sequence ID" value="NZ_NRSD01000005.1"/>
</dbReference>
<dbReference type="PANTHER" id="PTHR33490:SF6">
    <property type="entry name" value="SLL1049 PROTEIN"/>
    <property type="match status" value="1"/>
</dbReference>
<dbReference type="Proteomes" id="UP001138802">
    <property type="component" value="Unassembled WGS sequence"/>
</dbReference>
<dbReference type="SMART" id="SM00460">
    <property type="entry name" value="TGc"/>
    <property type="match status" value="1"/>
</dbReference>
<feature type="domain" description="Transglutaminase-like" evidence="1">
    <location>
        <begin position="175"/>
        <end position="250"/>
    </location>
</feature>
<accession>A0A9X0WGS2</accession>
<dbReference type="SUPFAM" id="SSF54001">
    <property type="entry name" value="Cysteine proteinases"/>
    <property type="match status" value="1"/>
</dbReference>